<reference evidence="8" key="1">
    <citation type="submission" date="2021-03" db="EMBL/GenBank/DDBJ databases">
        <title>Actinotalea soli sp. nov., isolated from soil.</title>
        <authorList>
            <person name="Ping W."/>
            <person name="Zhang J."/>
        </authorList>
    </citation>
    <scope>NUCLEOTIDE SEQUENCE</scope>
    <source>
        <strain evidence="8">BY-33</strain>
    </source>
</reference>
<evidence type="ECO:0000313" key="9">
    <source>
        <dbReference type="Proteomes" id="UP000664209"/>
    </source>
</evidence>
<protein>
    <submittedName>
        <fullName evidence="8">Flagellar motor switch protein FliN</fullName>
    </submittedName>
</protein>
<dbReference type="RefSeq" id="WP_208054943.1">
    <property type="nucleotide sequence ID" value="NZ_JAGEMK010000002.1"/>
</dbReference>
<keyword evidence="8" id="KW-0282">Flagellum</keyword>
<dbReference type="GO" id="GO:0009425">
    <property type="term" value="C:bacterial-type flagellum basal body"/>
    <property type="evidence" value="ECO:0007669"/>
    <property type="project" value="InterPro"/>
</dbReference>
<keyword evidence="8" id="KW-0969">Cilium</keyword>
<gene>
    <name evidence="8" type="primary">fliN</name>
    <name evidence="8" type="ORF">J4G33_05595</name>
</gene>
<evidence type="ECO:0000256" key="3">
    <source>
        <dbReference type="ARBA" id="ARBA00022475"/>
    </source>
</evidence>
<evidence type="ECO:0000256" key="1">
    <source>
        <dbReference type="ARBA" id="ARBA00004413"/>
    </source>
</evidence>
<dbReference type="NCBIfam" id="TIGR02480">
    <property type="entry name" value="fliN"/>
    <property type="match status" value="1"/>
</dbReference>
<evidence type="ECO:0000313" key="8">
    <source>
        <dbReference type="EMBL" id="MBO1751272.1"/>
    </source>
</evidence>
<comment type="similarity">
    <text evidence="2">Belongs to the FliN/MopA/SpaO family.</text>
</comment>
<dbReference type="Gene3D" id="2.30.330.10">
    <property type="entry name" value="SpoA-like"/>
    <property type="match status" value="1"/>
</dbReference>
<dbReference type="GO" id="GO:0003774">
    <property type="term" value="F:cytoskeletal motor activity"/>
    <property type="evidence" value="ECO:0007669"/>
    <property type="project" value="InterPro"/>
</dbReference>
<dbReference type="InterPro" id="IPR051469">
    <property type="entry name" value="FliN/MopA/SpaO"/>
</dbReference>
<keyword evidence="4" id="KW-0145">Chemotaxis</keyword>
<keyword evidence="5" id="KW-0283">Flagellar rotation</keyword>
<dbReference type="InterPro" id="IPR036429">
    <property type="entry name" value="SpoA-like_sf"/>
</dbReference>
<keyword evidence="9" id="KW-1185">Reference proteome</keyword>
<evidence type="ECO:0000256" key="2">
    <source>
        <dbReference type="ARBA" id="ARBA00009226"/>
    </source>
</evidence>
<evidence type="ECO:0000256" key="4">
    <source>
        <dbReference type="ARBA" id="ARBA00022500"/>
    </source>
</evidence>
<dbReference type="PANTHER" id="PTHR43484:SF1">
    <property type="entry name" value="FLAGELLAR MOTOR SWITCH PROTEIN FLIN"/>
    <property type="match status" value="1"/>
</dbReference>
<dbReference type="PANTHER" id="PTHR43484">
    <property type="match status" value="1"/>
</dbReference>
<dbReference type="SUPFAM" id="SSF101801">
    <property type="entry name" value="Surface presentation of antigens (SPOA)"/>
    <property type="match status" value="1"/>
</dbReference>
<dbReference type="PRINTS" id="PR00956">
    <property type="entry name" value="FLGMOTORFLIN"/>
</dbReference>
<evidence type="ECO:0000259" key="7">
    <source>
        <dbReference type="Pfam" id="PF01052"/>
    </source>
</evidence>
<evidence type="ECO:0000256" key="5">
    <source>
        <dbReference type="ARBA" id="ARBA00022779"/>
    </source>
</evidence>
<dbReference type="AlphaFoldDB" id="A0A939LN03"/>
<sequence length="241" mass="24506">MPALPTLDAESVTIARAAATELARLLPSTDALTVVEHDPASGPADDAVAVRAAFVGAVSADLLVVADQAVAEALAGTDATISVADALRPALDAATATLGAGVLDEARSAALAGGLEEEGVIAFALAGADGTPQAWFGLRMRQRPEAVPQQRGAAAPGAAQVSPLRLLHDVEMTLTAEIGRTKLPVRQVLELVPGTVLELDRAAGSLADVMVNGRLVARGEVVVVDEDYGIRITEIVGSENA</sequence>
<comment type="subcellular location">
    <subcellularLocation>
        <location evidence="1">Cell membrane</location>
        <topology evidence="1">Peripheral membrane protein</topology>
        <orientation evidence="1">Cytoplasmic side</orientation>
    </subcellularLocation>
</comment>
<proteinExistence type="inferred from homology"/>
<dbReference type="GO" id="GO:0005886">
    <property type="term" value="C:plasma membrane"/>
    <property type="evidence" value="ECO:0007669"/>
    <property type="project" value="UniProtKB-SubCell"/>
</dbReference>
<dbReference type="GO" id="GO:0071973">
    <property type="term" value="P:bacterial-type flagellum-dependent cell motility"/>
    <property type="evidence" value="ECO:0007669"/>
    <property type="project" value="InterPro"/>
</dbReference>
<dbReference type="InterPro" id="IPR001172">
    <property type="entry name" value="FliN_T3SS_HrcQb"/>
</dbReference>
<dbReference type="InterPro" id="IPR012826">
    <property type="entry name" value="FliN"/>
</dbReference>
<accession>A0A939LN03</accession>
<keyword evidence="3" id="KW-1003">Cell membrane</keyword>
<comment type="caution">
    <text evidence="8">The sequence shown here is derived from an EMBL/GenBank/DDBJ whole genome shotgun (WGS) entry which is preliminary data.</text>
</comment>
<keyword evidence="8" id="KW-0966">Cell projection</keyword>
<dbReference type="Proteomes" id="UP000664209">
    <property type="component" value="Unassembled WGS sequence"/>
</dbReference>
<dbReference type="InterPro" id="IPR001543">
    <property type="entry name" value="FliN-like_C"/>
</dbReference>
<evidence type="ECO:0000256" key="6">
    <source>
        <dbReference type="ARBA" id="ARBA00023136"/>
    </source>
</evidence>
<dbReference type="EMBL" id="JAGEMK010000002">
    <property type="protein sequence ID" value="MBO1751272.1"/>
    <property type="molecule type" value="Genomic_DNA"/>
</dbReference>
<dbReference type="GO" id="GO:0006935">
    <property type="term" value="P:chemotaxis"/>
    <property type="evidence" value="ECO:0007669"/>
    <property type="project" value="UniProtKB-KW"/>
</dbReference>
<keyword evidence="6" id="KW-0472">Membrane</keyword>
<organism evidence="8 9">
    <name type="scientific">Actinotalea soli</name>
    <dbReference type="NCBI Taxonomy" id="2819234"/>
    <lineage>
        <taxon>Bacteria</taxon>
        <taxon>Bacillati</taxon>
        <taxon>Actinomycetota</taxon>
        <taxon>Actinomycetes</taxon>
        <taxon>Micrococcales</taxon>
        <taxon>Cellulomonadaceae</taxon>
        <taxon>Actinotalea</taxon>
    </lineage>
</organism>
<feature type="domain" description="Flagellar motor switch protein FliN-like C-terminal" evidence="7">
    <location>
        <begin position="166"/>
        <end position="236"/>
    </location>
</feature>
<dbReference type="Pfam" id="PF01052">
    <property type="entry name" value="FliMN_C"/>
    <property type="match status" value="1"/>
</dbReference>
<name>A0A939LN03_9CELL</name>